<dbReference type="EMBL" id="CP108253">
    <property type="protein sequence ID" value="WTU44646.1"/>
    <property type="molecule type" value="Genomic_DNA"/>
</dbReference>
<evidence type="ECO:0000259" key="5">
    <source>
        <dbReference type="PROSITE" id="PS51722"/>
    </source>
</evidence>
<evidence type="ECO:0000256" key="2">
    <source>
        <dbReference type="ARBA" id="ARBA00022490"/>
    </source>
</evidence>
<dbReference type="GO" id="GO:0003723">
    <property type="term" value="F:RNA binding"/>
    <property type="evidence" value="ECO:0007669"/>
    <property type="project" value="InterPro"/>
</dbReference>
<keyword evidence="4" id="KW-0547">Nucleotide-binding</keyword>
<dbReference type="GO" id="GO:0005525">
    <property type="term" value="F:GTP binding"/>
    <property type="evidence" value="ECO:0007669"/>
    <property type="project" value="UniProtKB-KW"/>
</dbReference>
<dbReference type="GO" id="GO:0003924">
    <property type="term" value="F:GTPase activity"/>
    <property type="evidence" value="ECO:0007669"/>
    <property type="project" value="InterPro"/>
</dbReference>
<dbReference type="GO" id="GO:0003746">
    <property type="term" value="F:translation elongation factor activity"/>
    <property type="evidence" value="ECO:0007669"/>
    <property type="project" value="UniProtKB-KW"/>
</dbReference>
<dbReference type="SUPFAM" id="SSF52540">
    <property type="entry name" value="P-loop containing nucleoside triphosphate hydrolases"/>
    <property type="match status" value="1"/>
</dbReference>
<evidence type="ECO:0000256" key="1">
    <source>
        <dbReference type="ARBA" id="ARBA00004496"/>
    </source>
</evidence>
<dbReference type="Gene3D" id="3.40.50.300">
    <property type="entry name" value="P-loop containing nucleotide triphosphate hydrolases"/>
    <property type="match status" value="1"/>
</dbReference>
<dbReference type="Gene3D" id="2.40.30.10">
    <property type="entry name" value="Translation factors"/>
    <property type="match status" value="1"/>
</dbReference>
<dbReference type="NCBIfam" id="TIGR00475">
    <property type="entry name" value="selB"/>
    <property type="match status" value="1"/>
</dbReference>
<sequence length="587" mass="63145">MHVVATAGHVDHGKSTLVRALTGRDPDRLAEERRRRLTIDLGFAWTTLGSGETIAFVDVPGHERFVANMLAGIGPVAAVMIVVAADGGWMPQSAEHLAALDALDVRHGLLVITRSDLADPAPARVRALAEIRATSLGRVDSVTVSAKTGHGLDHLRRGLARLVHRIPAPDPSGAVRLWVDRAFTVRGAGLVVTGTLPRGRIDVEDELVTAPQGLRAKVRGIQTLERDTPTVTAPARVALNLRGPAHGALPRGEALLTPGQFIQTTVCDVRLHGTDAGRLPRTLTLHIGAAARTVHLRPLGHGAARLSFTPALPLRLGDRALLRDPGRQAISAGVTVLDVRPPELRRRGAAATRARELAQLAGTPTEATELARRRLIRRPLLEAMGVAVTRDPVSGDWLADPAYWQELFHRLTTLVADFAEERPYADGLPLETARLQLQLPDRALVQALVRAPLEVRAGRIVHRSAGVPQALRDAVRQVCADLEQAPFRAPAAPRLAELGLGEREIRAATRAGLLLCLAPGIVLLPDAPARALVQVGRLAQPFTVGAASRALDTTRRVSLPMLNHLDEQGLTRRLPDHRREVIRSGSR</sequence>
<dbReference type="PANTHER" id="PTHR43721:SF22">
    <property type="entry name" value="ELONGATION FACTOR TU, MITOCHONDRIAL"/>
    <property type="match status" value="1"/>
</dbReference>
<evidence type="ECO:0000256" key="4">
    <source>
        <dbReference type="ARBA" id="ARBA00023134"/>
    </source>
</evidence>
<keyword evidence="6" id="KW-0251">Elongation factor</keyword>
<organism evidence="6">
    <name type="scientific">Streptomyces sp. NBC_00060</name>
    <dbReference type="NCBI Taxonomy" id="2975636"/>
    <lineage>
        <taxon>Bacteria</taxon>
        <taxon>Bacillati</taxon>
        <taxon>Actinomycetota</taxon>
        <taxon>Actinomycetes</taxon>
        <taxon>Kitasatosporales</taxon>
        <taxon>Streptomycetaceae</taxon>
        <taxon>Streptomyces</taxon>
    </lineage>
</organism>
<protein>
    <submittedName>
        <fullName evidence="6">Selenocysteine-specific translation elongation factor</fullName>
    </submittedName>
</protein>
<dbReference type="GO" id="GO:0001514">
    <property type="term" value="P:selenocysteine incorporation"/>
    <property type="evidence" value="ECO:0007669"/>
    <property type="project" value="InterPro"/>
</dbReference>
<dbReference type="InterPro" id="IPR004535">
    <property type="entry name" value="Transl_elong_SelB"/>
</dbReference>
<gene>
    <name evidence="6" type="primary">selB</name>
    <name evidence="6" type="ORF">OHV25_36170</name>
</gene>
<accession>A0AAU2HAQ3</accession>
<dbReference type="InterPro" id="IPR027417">
    <property type="entry name" value="P-loop_NTPase"/>
</dbReference>
<evidence type="ECO:0000313" key="6">
    <source>
        <dbReference type="EMBL" id="WTU44646.1"/>
    </source>
</evidence>
<reference evidence="6" key="1">
    <citation type="submission" date="2022-10" db="EMBL/GenBank/DDBJ databases">
        <title>The complete genomes of actinobacterial strains from the NBC collection.</title>
        <authorList>
            <person name="Joergensen T.S."/>
            <person name="Alvarez Arevalo M."/>
            <person name="Sterndorff E.B."/>
            <person name="Faurdal D."/>
            <person name="Vuksanovic O."/>
            <person name="Mourched A.-S."/>
            <person name="Charusanti P."/>
            <person name="Shaw S."/>
            <person name="Blin K."/>
            <person name="Weber T."/>
        </authorList>
    </citation>
    <scope>NUCLEOTIDE SEQUENCE</scope>
    <source>
        <strain evidence="6">NBC_00060</strain>
    </source>
</reference>
<dbReference type="InterPro" id="IPR009000">
    <property type="entry name" value="Transl_B-barrel_sf"/>
</dbReference>
<comment type="subcellular location">
    <subcellularLocation>
        <location evidence="1">Cytoplasm</location>
    </subcellularLocation>
</comment>
<dbReference type="InterPro" id="IPR000795">
    <property type="entry name" value="T_Tr_GTP-bd_dom"/>
</dbReference>
<keyword evidence="2" id="KW-0963">Cytoplasm</keyword>
<dbReference type="PROSITE" id="PS51722">
    <property type="entry name" value="G_TR_2"/>
    <property type="match status" value="1"/>
</dbReference>
<evidence type="ECO:0000256" key="3">
    <source>
        <dbReference type="ARBA" id="ARBA00022917"/>
    </source>
</evidence>
<dbReference type="InterPro" id="IPR036388">
    <property type="entry name" value="WH-like_DNA-bd_sf"/>
</dbReference>
<dbReference type="PANTHER" id="PTHR43721">
    <property type="entry name" value="ELONGATION FACTOR TU-RELATED"/>
    <property type="match status" value="1"/>
</dbReference>
<dbReference type="SUPFAM" id="SSF50447">
    <property type="entry name" value="Translation proteins"/>
    <property type="match status" value="1"/>
</dbReference>
<dbReference type="AlphaFoldDB" id="A0AAU2HAQ3"/>
<dbReference type="Pfam" id="PF09107">
    <property type="entry name" value="WHD_3rd_SelB"/>
    <property type="match status" value="1"/>
</dbReference>
<dbReference type="Pfam" id="PF00009">
    <property type="entry name" value="GTP_EFTU"/>
    <property type="match status" value="1"/>
</dbReference>
<dbReference type="InterPro" id="IPR050055">
    <property type="entry name" value="EF-Tu_GTPase"/>
</dbReference>
<dbReference type="InterPro" id="IPR015191">
    <property type="entry name" value="SelB_WHD4"/>
</dbReference>
<dbReference type="GO" id="GO:0005829">
    <property type="term" value="C:cytosol"/>
    <property type="evidence" value="ECO:0007669"/>
    <property type="project" value="TreeGrafter"/>
</dbReference>
<dbReference type="Gene3D" id="1.10.10.10">
    <property type="entry name" value="Winged helix-like DNA-binding domain superfamily/Winged helix DNA-binding domain"/>
    <property type="match status" value="1"/>
</dbReference>
<name>A0AAU2HAQ3_9ACTN</name>
<feature type="domain" description="Tr-type G" evidence="5">
    <location>
        <begin position="1"/>
        <end position="168"/>
    </location>
</feature>
<keyword evidence="4" id="KW-0342">GTP-binding</keyword>
<keyword evidence="3" id="KW-0648">Protein biosynthesis</keyword>
<proteinExistence type="predicted"/>